<keyword evidence="1" id="KW-1133">Transmembrane helix</keyword>
<reference evidence="3 4" key="1">
    <citation type="submission" date="2012-06" db="EMBL/GenBank/DDBJ databases">
        <title>Finished chromosome of genome of Crinalium epipsammum PCC 9333.</title>
        <authorList>
            <consortium name="US DOE Joint Genome Institute"/>
            <person name="Gugger M."/>
            <person name="Coursin T."/>
            <person name="Rippka R."/>
            <person name="Tandeau De Marsac N."/>
            <person name="Huntemann M."/>
            <person name="Wei C.-L."/>
            <person name="Han J."/>
            <person name="Detter J.C."/>
            <person name="Han C."/>
            <person name="Tapia R."/>
            <person name="Davenport K."/>
            <person name="Daligault H."/>
            <person name="Erkkila T."/>
            <person name="Gu W."/>
            <person name="Munk A.C.C."/>
            <person name="Teshima H."/>
            <person name="Xu Y."/>
            <person name="Chain P."/>
            <person name="Chen A."/>
            <person name="Krypides N."/>
            <person name="Mavromatis K."/>
            <person name="Markowitz V."/>
            <person name="Szeto E."/>
            <person name="Ivanova N."/>
            <person name="Mikhailova N."/>
            <person name="Ovchinnikova G."/>
            <person name="Pagani I."/>
            <person name="Pati A."/>
            <person name="Goodwin L."/>
            <person name="Peters L."/>
            <person name="Pitluck S."/>
            <person name="Woyke T."/>
            <person name="Kerfeld C."/>
        </authorList>
    </citation>
    <scope>NUCLEOTIDE SEQUENCE [LARGE SCALE GENOMIC DNA]</scope>
    <source>
        <strain evidence="3 4">PCC 9333</strain>
    </source>
</reference>
<dbReference type="eggNOG" id="COG1434">
    <property type="taxonomic scope" value="Bacteria"/>
</dbReference>
<keyword evidence="1" id="KW-0472">Membrane</keyword>
<evidence type="ECO:0000259" key="2">
    <source>
        <dbReference type="Pfam" id="PF02698"/>
    </source>
</evidence>
<feature type="transmembrane region" description="Helical" evidence="1">
    <location>
        <begin position="20"/>
        <end position="40"/>
    </location>
</feature>
<proteinExistence type="predicted"/>
<evidence type="ECO:0000313" key="4">
    <source>
        <dbReference type="Proteomes" id="UP000010472"/>
    </source>
</evidence>
<feature type="domain" description="DUF218" evidence="2">
    <location>
        <begin position="51"/>
        <end position="161"/>
    </location>
</feature>
<dbReference type="HOGENOM" id="CLU_103370_0_0_3"/>
<accession>K9W0Y9</accession>
<dbReference type="Pfam" id="PF02698">
    <property type="entry name" value="DUF218"/>
    <property type="match status" value="1"/>
</dbReference>
<dbReference type="AlphaFoldDB" id="K9W0Y9"/>
<dbReference type="OrthoDB" id="9782395at2"/>
<gene>
    <name evidence="3" type="ORF">Cri9333_2602</name>
</gene>
<dbReference type="KEGG" id="cep:Cri9333_2602"/>
<dbReference type="CDD" id="cd06259">
    <property type="entry name" value="YdcF-like"/>
    <property type="match status" value="1"/>
</dbReference>
<dbReference type="InterPro" id="IPR003848">
    <property type="entry name" value="DUF218"/>
</dbReference>
<sequence>MLLKIRPSRRVHRFSKTRHYQSKLFVWLVPLLAILLWLGYKEIKSYFVQPQVIFVLGGEPLREQFAAKFARQHPNIPIWVSGGTPEGYAKRVFTKAGINWNRVHLDYQAVDTVTNFTTVVERFQAKGINNVYLITSDDHMLRARIIGEVVFGSRGITIKPVSVNTGRSPESVEKSVRDGARAVVWWATGYTGATIARKLKQPKN</sequence>
<keyword evidence="4" id="KW-1185">Reference proteome</keyword>
<dbReference type="PATRIC" id="fig|1173022.3.peg.2815"/>
<keyword evidence="1" id="KW-0812">Transmembrane</keyword>
<dbReference type="EMBL" id="CP003620">
    <property type="protein sequence ID" value="AFZ13464.1"/>
    <property type="molecule type" value="Genomic_DNA"/>
</dbReference>
<organism evidence="3 4">
    <name type="scientific">Crinalium epipsammum PCC 9333</name>
    <dbReference type="NCBI Taxonomy" id="1173022"/>
    <lineage>
        <taxon>Bacteria</taxon>
        <taxon>Bacillati</taxon>
        <taxon>Cyanobacteriota</taxon>
        <taxon>Cyanophyceae</taxon>
        <taxon>Gomontiellales</taxon>
        <taxon>Gomontiellaceae</taxon>
        <taxon>Crinalium</taxon>
    </lineage>
</organism>
<dbReference type="STRING" id="1173022.Cri9333_2602"/>
<dbReference type="Proteomes" id="UP000010472">
    <property type="component" value="Chromosome"/>
</dbReference>
<protein>
    <recommendedName>
        <fullName evidence="2">DUF218 domain-containing protein</fullName>
    </recommendedName>
</protein>
<evidence type="ECO:0000256" key="1">
    <source>
        <dbReference type="SAM" id="Phobius"/>
    </source>
</evidence>
<dbReference type="RefSeq" id="WP_015203578.1">
    <property type="nucleotide sequence ID" value="NC_019753.1"/>
</dbReference>
<evidence type="ECO:0000313" key="3">
    <source>
        <dbReference type="EMBL" id="AFZ13464.1"/>
    </source>
</evidence>
<name>K9W0Y9_9CYAN</name>